<feature type="coiled-coil region" evidence="1">
    <location>
        <begin position="41"/>
        <end position="114"/>
    </location>
</feature>
<name>A0A1I8B0Y3_MELHA</name>
<keyword evidence="1" id="KW-0175">Coiled coil</keyword>
<keyword evidence="2" id="KW-1185">Reference proteome</keyword>
<evidence type="ECO:0000313" key="3">
    <source>
        <dbReference type="WBParaSite" id="MhA1_Contig1152.frz3.gene9"/>
    </source>
</evidence>
<proteinExistence type="predicted"/>
<sequence>MWIETFFEQYPHNYWDAIRDLEQELENHKVFVETKPKAYQNETILERKEDLKSELDHLTSLYIELEQKIKDSKELDENAQARANQEIQRFKNSIKRMRKNLEALESAVIEKDLNKTREEFHQQNSQTHSEYVKQFFKNHPTDHWNVLSKNFSELKELHVRVRNKRDAHLQEKDEGKRIKLGEEFNSMNKLAEYRRNRFKAIQQEAMKRAMSFDIPIPPTNDEIKEMQKN</sequence>
<evidence type="ECO:0000256" key="1">
    <source>
        <dbReference type="SAM" id="Coils"/>
    </source>
</evidence>
<dbReference type="Proteomes" id="UP000095281">
    <property type="component" value="Unplaced"/>
</dbReference>
<dbReference type="WBParaSite" id="MhA1_Contig1152.frz3.gene9">
    <property type="protein sequence ID" value="MhA1_Contig1152.frz3.gene9"/>
    <property type="gene ID" value="MhA1_Contig1152.frz3.gene9"/>
</dbReference>
<accession>A0A1I8B0Y3</accession>
<protein>
    <submittedName>
        <fullName evidence="3">Mobilization protein</fullName>
    </submittedName>
</protein>
<organism evidence="2 3">
    <name type="scientific">Meloidogyne hapla</name>
    <name type="common">Root-knot nematode worm</name>
    <dbReference type="NCBI Taxonomy" id="6305"/>
    <lineage>
        <taxon>Eukaryota</taxon>
        <taxon>Metazoa</taxon>
        <taxon>Ecdysozoa</taxon>
        <taxon>Nematoda</taxon>
        <taxon>Chromadorea</taxon>
        <taxon>Rhabditida</taxon>
        <taxon>Tylenchina</taxon>
        <taxon>Tylenchomorpha</taxon>
        <taxon>Tylenchoidea</taxon>
        <taxon>Meloidogynidae</taxon>
        <taxon>Meloidogyninae</taxon>
        <taxon>Meloidogyne</taxon>
    </lineage>
</organism>
<reference evidence="3" key="1">
    <citation type="submission" date="2016-11" db="UniProtKB">
        <authorList>
            <consortium name="WormBaseParasite"/>
        </authorList>
    </citation>
    <scope>IDENTIFICATION</scope>
</reference>
<dbReference type="AlphaFoldDB" id="A0A1I8B0Y3"/>
<evidence type="ECO:0000313" key="2">
    <source>
        <dbReference type="Proteomes" id="UP000095281"/>
    </source>
</evidence>